<dbReference type="EMBL" id="CAJNRE010009754">
    <property type="protein sequence ID" value="CAF2084672.1"/>
    <property type="molecule type" value="Genomic_DNA"/>
</dbReference>
<proteinExistence type="predicted"/>
<feature type="signal peptide" evidence="3">
    <location>
        <begin position="1"/>
        <end position="23"/>
    </location>
</feature>
<dbReference type="SUPFAM" id="SSF57424">
    <property type="entry name" value="LDL receptor-like module"/>
    <property type="match status" value="1"/>
</dbReference>
<dbReference type="CDD" id="cd00112">
    <property type="entry name" value="LDLa"/>
    <property type="match status" value="1"/>
</dbReference>
<dbReference type="InterPro" id="IPR053103">
    <property type="entry name" value="IDLSRF-like_peptide"/>
</dbReference>
<name>A0A816SG03_9BILA</name>
<dbReference type="Pfam" id="PF00057">
    <property type="entry name" value="Ldl_recept_a"/>
    <property type="match status" value="1"/>
</dbReference>
<protein>
    <recommendedName>
        <fullName evidence="8">Prohormone-4</fullName>
    </recommendedName>
</protein>
<feature type="chain" id="PRO_5036230511" description="Prohormone-4" evidence="3">
    <location>
        <begin position="24"/>
        <end position="246"/>
    </location>
</feature>
<reference evidence="5" key="1">
    <citation type="submission" date="2021-02" db="EMBL/GenBank/DDBJ databases">
        <authorList>
            <person name="Nowell W R."/>
        </authorList>
    </citation>
    <scope>NUCLEOTIDE SEQUENCE</scope>
</reference>
<dbReference type="Proteomes" id="UP000663824">
    <property type="component" value="Unassembled WGS sequence"/>
</dbReference>
<keyword evidence="1" id="KW-1015">Disulfide bond</keyword>
<evidence type="ECO:0000256" key="3">
    <source>
        <dbReference type="SAM" id="SignalP"/>
    </source>
</evidence>
<dbReference type="InterPro" id="IPR002172">
    <property type="entry name" value="LDrepeatLR_classA_rpt"/>
</dbReference>
<dbReference type="EMBL" id="CAJNOV010014224">
    <property type="protein sequence ID" value="CAF1543810.1"/>
    <property type="molecule type" value="Genomic_DNA"/>
</dbReference>
<organism evidence="5 7">
    <name type="scientific">Rotaria magnacalcarata</name>
    <dbReference type="NCBI Taxonomy" id="392030"/>
    <lineage>
        <taxon>Eukaryota</taxon>
        <taxon>Metazoa</taxon>
        <taxon>Spiralia</taxon>
        <taxon>Gnathifera</taxon>
        <taxon>Rotifera</taxon>
        <taxon>Eurotatoria</taxon>
        <taxon>Bdelloidea</taxon>
        <taxon>Philodinida</taxon>
        <taxon>Philodinidae</taxon>
        <taxon>Rotaria</taxon>
    </lineage>
</organism>
<dbReference type="EMBL" id="CAJOBH010033122">
    <property type="protein sequence ID" value="CAF4288187.1"/>
    <property type="molecule type" value="Genomic_DNA"/>
</dbReference>
<evidence type="ECO:0000313" key="5">
    <source>
        <dbReference type="EMBL" id="CAF2084672.1"/>
    </source>
</evidence>
<dbReference type="PANTHER" id="PTHR20967">
    <property type="entry name" value="PROHORMONE-4"/>
    <property type="match status" value="1"/>
</dbReference>
<comment type="caution">
    <text evidence="5">The sequence shown here is derived from an EMBL/GenBank/DDBJ whole genome shotgun (WGS) entry which is preliminary data.</text>
</comment>
<dbReference type="AlphaFoldDB" id="A0A816SG03"/>
<dbReference type="PROSITE" id="PS50068">
    <property type="entry name" value="LDLRA_2"/>
    <property type="match status" value="1"/>
</dbReference>
<evidence type="ECO:0000313" key="4">
    <source>
        <dbReference type="EMBL" id="CAF1543810.1"/>
    </source>
</evidence>
<dbReference type="Gene3D" id="4.10.400.10">
    <property type="entry name" value="Low-density Lipoprotein Receptor"/>
    <property type="match status" value="1"/>
</dbReference>
<gene>
    <name evidence="6" type="ORF">BYL167_LOCUS26980</name>
    <name evidence="4" type="ORF">CJN711_LOCUS29902</name>
    <name evidence="5" type="ORF">MBJ925_LOCUS19284</name>
</gene>
<sequence length="246" mass="27799">MKSTASQLAILVLFSVAIVQVAGSVDFARLRAESHWSQSHWLADSNDNRYDALNKWNEEKLPSGSSESHSTLSPIEMLYSKQSFKGCTDPSAPFQCPQSEQCIALQFICNGQPNDCPGNSDENEETCIAIKRPAKENIEIFFRVEYILHGLRLFKFLFGKNFSKTIAKNMPYWLEALASAFSVSKNILIFGTKLRMSSEDLAHFRRIIQKIHEGLLEEIPLFAQEAVYQGLGSFIEKLNESGFMEE</sequence>
<dbReference type="InterPro" id="IPR036055">
    <property type="entry name" value="LDL_receptor-like_sf"/>
</dbReference>
<dbReference type="Proteomes" id="UP000681967">
    <property type="component" value="Unassembled WGS sequence"/>
</dbReference>
<evidence type="ECO:0008006" key="8">
    <source>
        <dbReference type="Google" id="ProtNLM"/>
    </source>
</evidence>
<dbReference type="Proteomes" id="UP000663855">
    <property type="component" value="Unassembled WGS sequence"/>
</dbReference>
<evidence type="ECO:0000313" key="7">
    <source>
        <dbReference type="Proteomes" id="UP000663824"/>
    </source>
</evidence>
<dbReference type="PANTHER" id="PTHR20967:SF0">
    <property type="entry name" value="PROHORMONE-4"/>
    <property type="match status" value="1"/>
</dbReference>
<comment type="caution">
    <text evidence="2">Lacks conserved residue(s) required for the propagation of feature annotation.</text>
</comment>
<evidence type="ECO:0000256" key="1">
    <source>
        <dbReference type="ARBA" id="ARBA00023157"/>
    </source>
</evidence>
<evidence type="ECO:0000313" key="6">
    <source>
        <dbReference type="EMBL" id="CAF4288187.1"/>
    </source>
</evidence>
<accession>A0A816SG03</accession>
<keyword evidence="3" id="KW-0732">Signal</keyword>
<evidence type="ECO:0000256" key="2">
    <source>
        <dbReference type="PROSITE-ProRule" id="PRU00124"/>
    </source>
</evidence>